<dbReference type="Proteomes" id="UP001207654">
    <property type="component" value="Unassembled WGS sequence"/>
</dbReference>
<dbReference type="RefSeq" id="WP_267538981.1">
    <property type="nucleotide sequence ID" value="NZ_JAPNKA010000001.1"/>
</dbReference>
<proteinExistence type="predicted"/>
<gene>
    <name evidence="1" type="ORF">OV287_38245</name>
</gene>
<name>A0ABT4AF40_9BACT</name>
<evidence type="ECO:0000313" key="1">
    <source>
        <dbReference type="EMBL" id="MCY1080310.1"/>
    </source>
</evidence>
<sequence>MQDMRRPATIICGCGSVVEVKRQGRIPWRCASCARNHRLARQRGETTPRRPRHLTVDACDERELGPERPLYGMTPEEYARWKAARAVRLYQGEPELSVHVIAERLDLTVEHVTSLLRGVGLRCKGDGRANLASGPPAQ</sequence>
<evidence type="ECO:0000313" key="2">
    <source>
        <dbReference type="Proteomes" id="UP001207654"/>
    </source>
</evidence>
<organism evidence="1 2">
    <name type="scientific">Archangium lansingense</name>
    <dbReference type="NCBI Taxonomy" id="2995310"/>
    <lineage>
        <taxon>Bacteria</taxon>
        <taxon>Pseudomonadati</taxon>
        <taxon>Myxococcota</taxon>
        <taxon>Myxococcia</taxon>
        <taxon>Myxococcales</taxon>
        <taxon>Cystobacterineae</taxon>
        <taxon>Archangiaceae</taxon>
        <taxon>Archangium</taxon>
    </lineage>
</organism>
<comment type="caution">
    <text evidence="1">The sequence shown here is derived from an EMBL/GenBank/DDBJ whole genome shotgun (WGS) entry which is preliminary data.</text>
</comment>
<reference evidence="1 2" key="1">
    <citation type="submission" date="2022-11" db="EMBL/GenBank/DDBJ databases">
        <title>Minimal conservation of predation-associated metabolite biosynthetic gene clusters underscores biosynthetic potential of Myxococcota including descriptions for ten novel species: Archangium lansinium sp. nov., Myxococcus landrumus sp. nov., Nannocystis bai.</title>
        <authorList>
            <person name="Ahearne A."/>
            <person name="Stevens C."/>
            <person name="Phillips K."/>
        </authorList>
    </citation>
    <scope>NUCLEOTIDE SEQUENCE [LARGE SCALE GENOMIC DNA]</scope>
    <source>
        <strain evidence="1 2">MIWBW</strain>
    </source>
</reference>
<keyword evidence="2" id="KW-1185">Reference proteome</keyword>
<accession>A0ABT4AF40</accession>
<dbReference type="EMBL" id="JAPNKA010000001">
    <property type="protein sequence ID" value="MCY1080310.1"/>
    <property type="molecule type" value="Genomic_DNA"/>
</dbReference>
<protein>
    <submittedName>
        <fullName evidence="1">Uncharacterized protein</fullName>
    </submittedName>
</protein>